<evidence type="ECO:0000256" key="1">
    <source>
        <dbReference type="SAM" id="MobiDB-lite"/>
    </source>
</evidence>
<reference evidence="2 3" key="1">
    <citation type="submission" date="2015-07" db="EMBL/GenBank/DDBJ databases">
        <title>High-quality genome of monoxenous trypanosomatid Leptomonas pyrrhocoris.</title>
        <authorList>
            <person name="Flegontov P."/>
            <person name="Butenko A."/>
            <person name="Firsov S."/>
            <person name="Vlcek C."/>
            <person name="Logacheva M.D."/>
            <person name="Field M."/>
            <person name="Filatov D."/>
            <person name="Flegontova O."/>
            <person name="Gerasimov E."/>
            <person name="Jackson A.P."/>
            <person name="Kelly S."/>
            <person name="Opperdoes F."/>
            <person name="O'Reilly A."/>
            <person name="Votypka J."/>
            <person name="Yurchenko V."/>
            <person name="Lukes J."/>
        </authorList>
    </citation>
    <scope>NUCLEOTIDE SEQUENCE [LARGE SCALE GENOMIC DNA]</scope>
    <source>
        <strain evidence="2">H10</strain>
    </source>
</reference>
<gene>
    <name evidence="2" type="ORF">ABB37_03460</name>
</gene>
<dbReference type="Gene3D" id="3.80.10.10">
    <property type="entry name" value="Ribonuclease Inhibitor"/>
    <property type="match status" value="1"/>
</dbReference>
<dbReference type="OMA" id="RRYLRCC"/>
<comment type="caution">
    <text evidence="2">The sequence shown here is derived from an EMBL/GenBank/DDBJ whole genome shotgun (WGS) entry which is preliminary data.</text>
</comment>
<protein>
    <submittedName>
        <fullName evidence="2">Uncharacterized protein</fullName>
    </submittedName>
</protein>
<proteinExistence type="predicted"/>
<dbReference type="EMBL" id="LGTL01000005">
    <property type="protein sequence ID" value="KPA82381.1"/>
    <property type="molecule type" value="Genomic_DNA"/>
</dbReference>
<feature type="compositionally biased region" description="Polar residues" evidence="1">
    <location>
        <begin position="136"/>
        <end position="146"/>
    </location>
</feature>
<evidence type="ECO:0000313" key="3">
    <source>
        <dbReference type="Proteomes" id="UP000037923"/>
    </source>
</evidence>
<dbReference type="GeneID" id="26903751"/>
<organism evidence="2 3">
    <name type="scientific">Leptomonas pyrrhocoris</name>
    <name type="common">Firebug parasite</name>
    <dbReference type="NCBI Taxonomy" id="157538"/>
    <lineage>
        <taxon>Eukaryota</taxon>
        <taxon>Discoba</taxon>
        <taxon>Euglenozoa</taxon>
        <taxon>Kinetoplastea</taxon>
        <taxon>Metakinetoplastina</taxon>
        <taxon>Trypanosomatida</taxon>
        <taxon>Trypanosomatidae</taxon>
        <taxon>Leishmaniinae</taxon>
        <taxon>Leptomonas</taxon>
    </lineage>
</organism>
<sequence>MNLEIRAQFSLTRFTAGDALHFIMTNGGKRRDEKEASADPSLPGLAKVVELQERRHDYEKVHQFGFYDPLCAGHRVETESHEQVCVHSQTACALAKNAVNAALRHRIEIRVTRYGEALFQLANTSENEEVEEGSTAIGSDSAAGSPNLTSDCLGDGIGAKDGDAAETDEDDDDLETYLLRLPGFGTETATAWLQRRYLRCCELMNVRPSVVVSHRLSQCVHPCRGGTVGSFFAAQKATSPLSPLPERLLLSNTKAARCWMTFPEMLVLLRVECAIPYELNLDLHGCGDIGKQVRHFVAALGVLEGCRYTVVALNLSNTGLTDREARVLCFFCHAHLRRLKVLDISNNRGVTEKMALRLKKMAASLPLLSRLSVHGTSLSAGTVRVIDRLLSRKIL</sequence>
<dbReference type="InterPro" id="IPR032675">
    <property type="entry name" value="LRR_dom_sf"/>
</dbReference>
<keyword evidence="3" id="KW-1185">Reference proteome</keyword>
<dbReference type="RefSeq" id="XP_015660820.1">
    <property type="nucleotide sequence ID" value="XM_015800813.1"/>
</dbReference>
<dbReference type="AlphaFoldDB" id="A0A0N0VFZ9"/>
<name>A0A0N0VFZ9_LEPPY</name>
<dbReference type="Proteomes" id="UP000037923">
    <property type="component" value="Unassembled WGS sequence"/>
</dbReference>
<feature type="region of interest" description="Disordered" evidence="1">
    <location>
        <begin position="124"/>
        <end position="146"/>
    </location>
</feature>
<accession>A0A0N0VFZ9</accession>
<dbReference type="OrthoDB" id="272549at2759"/>
<dbReference type="SUPFAM" id="SSF52047">
    <property type="entry name" value="RNI-like"/>
    <property type="match status" value="1"/>
</dbReference>
<evidence type="ECO:0000313" key="2">
    <source>
        <dbReference type="EMBL" id="KPA82381.1"/>
    </source>
</evidence>
<dbReference type="VEuPathDB" id="TriTrypDB:LpyrH10_05_3200"/>